<evidence type="ECO:0000313" key="2">
    <source>
        <dbReference type="Proteomes" id="UP000805193"/>
    </source>
</evidence>
<name>A0AC60QKE0_IXOPE</name>
<accession>A0AC60QKE0</accession>
<sequence length="237" mass="26892">MPTVREGEPHQGDLQCAPPAPAAPLSATTPPDARPVAYVAGRPTRRWTAPNFAPTHPWPARAWTSSRPWHRPVGMDPLPPLNLQRRTYTPRHPPSAPPSLPCPPRPSPPRQPRLSSMRQHRRLRFRLRRELVSHLEEQLFLLGEQEFLRRWFCRYLHVHNPPGPVEPSMSSTDKVLTLHASWETSEPALTRTTARPTPGSTSPTTRVLHFLRHRKFGRLVCKPCTLGALARRSRPAC</sequence>
<reference evidence="1 2" key="1">
    <citation type="journal article" date="2020" name="Cell">
        <title>Large-Scale Comparative Analyses of Tick Genomes Elucidate Their Genetic Diversity and Vector Capacities.</title>
        <authorList>
            <consortium name="Tick Genome and Microbiome Consortium (TIGMIC)"/>
            <person name="Jia N."/>
            <person name="Wang J."/>
            <person name="Shi W."/>
            <person name="Du L."/>
            <person name="Sun Y."/>
            <person name="Zhan W."/>
            <person name="Jiang J.F."/>
            <person name="Wang Q."/>
            <person name="Zhang B."/>
            <person name="Ji P."/>
            <person name="Bell-Sakyi L."/>
            <person name="Cui X.M."/>
            <person name="Yuan T.T."/>
            <person name="Jiang B.G."/>
            <person name="Yang W.F."/>
            <person name="Lam T.T."/>
            <person name="Chang Q.C."/>
            <person name="Ding S.J."/>
            <person name="Wang X.J."/>
            <person name="Zhu J.G."/>
            <person name="Ruan X.D."/>
            <person name="Zhao L."/>
            <person name="Wei J.T."/>
            <person name="Ye R.Z."/>
            <person name="Que T.C."/>
            <person name="Du C.H."/>
            <person name="Zhou Y.H."/>
            <person name="Cheng J.X."/>
            <person name="Dai P.F."/>
            <person name="Guo W.B."/>
            <person name="Han X.H."/>
            <person name="Huang E.J."/>
            <person name="Li L.F."/>
            <person name="Wei W."/>
            <person name="Gao Y.C."/>
            <person name="Liu J.Z."/>
            <person name="Shao H.Z."/>
            <person name="Wang X."/>
            <person name="Wang C.C."/>
            <person name="Yang T.C."/>
            <person name="Huo Q.B."/>
            <person name="Li W."/>
            <person name="Chen H.Y."/>
            <person name="Chen S.E."/>
            <person name="Zhou L.G."/>
            <person name="Ni X.B."/>
            <person name="Tian J.H."/>
            <person name="Sheng Y."/>
            <person name="Liu T."/>
            <person name="Pan Y.S."/>
            <person name="Xia L.Y."/>
            <person name="Li J."/>
            <person name="Zhao F."/>
            <person name="Cao W.C."/>
        </authorList>
    </citation>
    <scope>NUCLEOTIDE SEQUENCE [LARGE SCALE GENOMIC DNA]</scope>
    <source>
        <strain evidence="1">Iper-2018</strain>
    </source>
</reference>
<proteinExistence type="predicted"/>
<gene>
    <name evidence="1" type="ORF">HPB47_019904</name>
</gene>
<keyword evidence="2" id="KW-1185">Reference proteome</keyword>
<evidence type="ECO:0000313" key="1">
    <source>
        <dbReference type="EMBL" id="KAG0433453.1"/>
    </source>
</evidence>
<protein>
    <submittedName>
        <fullName evidence="1">Uncharacterized protein</fullName>
    </submittedName>
</protein>
<organism evidence="1 2">
    <name type="scientific">Ixodes persulcatus</name>
    <name type="common">Taiga tick</name>
    <dbReference type="NCBI Taxonomy" id="34615"/>
    <lineage>
        <taxon>Eukaryota</taxon>
        <taxon>Metazoa</taxon>
        <taxon>Ecdysozoa</taxon>
        <taxon>Arthropoda</taxon>
        <taxon>Chelicerata</taxon>
        <taxon>Arachnida</taxon>
        <taxon>Acari</taxon>
        <taxon>Parasitiformes</taxon>
        <taxon>Ixodida</taxon>
        <taxon>Ixodoidea</taxon>
        <taxon>Ixodidae</taxon>
        <taxon>Ixodinae</taxon>
        <taxon>Ixodes</taxon>
    </lineage>
</organism>
<comment type="caution">
    <text evidence="1">The sequence shown here is derived from an EMBL/GenBank/DDBJ whole genome shotgun (WGS) entry which is preliminary data.</text>
</comment>
<dbReference type="Proteomes" id="UP000805193">
    <property type="component" value="Unassembled WGS sequence"/>
</dbReference>
<dbReference type="EMBL" id="JABSTQ010009058">
    <property type="protein sequence ID" value="KAG0433453.1"/>
    <property type="molecule type" value="Genomic_DNA"/>
</dbReference>